<dbReference type="Proteomes" id="UP001432027">
    <property type="component" value="Unassembled WGS sequence"/>
</dbReference>
<evidence type="ECO:0000313" key="1">
    <source>
        <dbReference type="EMBL" id="GMS80093.1"/>
    </source>
</evidence>
<comment type="caution">
    <text evidence="1">The sequence shown here is derived from an EMBL/GenBank/DDBJ whole genome shotgun (WGS) entry which is preliminary data.</text>
</comment>
<gene>
    <name evidence="1" type="ORF">PENTCL1PPCAC_2268</name>
</gene>
<organism evidence="1 2">
    <name type="scientific">Pristionchus entomophagus</name>
    <dbReference type="NCBI Taxonomy" id="358040"/>
    <lineage>
        <taxon>Eukaryota</taxon>
        <taxon>Metazoa</taxon>
        <taxon>Ecdysozoa</taxon>
        <taxon>Nematoda</taxon>
        <taxon>Chromadorea</taxon>
        <taxon>Rhabditida</taxon>
        <taxon>Rhabditina</taxon>
        <taxon>Diplogasteromorpha</taxon>
        <taxon>Diplogasteroidea</taxon>
        <taxon>Neodiplogasteridae</taxon>
        <taxon>Pristionchus</taxon>
    </lineage>
</organism>
<dbReference type="EMBL" id="BTSX01000001">
    <property type="protein sequence ID" value="GMS80093.1"/>
    <property type="molecule type" value="Genomic_DNA"/>
</dbReference>
<reference evidence="1" key="1">
    <citation type="submission" date="2023-10" db="EMBL/GenBank/DDBJ databases">
        <title>Genome assembly of Pristionchus species.</title>
        <authorList>
            <person name="Yoshida K."/>
            <person name="Sommer R.J."/>
        </authorList>
    </citation>
    <scope>NUCLEOTIDE SEQUENCE</scope>
    <source>
        <strain evidence="1">RS0144</strain>
    </source>
</reference>
<proteinExistence type="predicted"/>
<keyword evidence="2" id="KW-1185">Reference proteome</keyword>
<accession>A0AAV5SD19</accession>
<dbReference type="AlphaFoldDB" id="A0AAV5SD19"/>
<feature type="non-terminal residue" evidence="1">
    <location>
        <position position="102"/>
    </location>
</feature>
<name>A0AAV5SD19_9BILA</name>
<evidence type="ECO:0000313" key="2">
    <source>
        <dbReference type="Proteomes" id="UP001432027"/>
    </source>
</evidence>
<protein>
    <submittedName>
        <fullName evidence="1">Uncharacterized protein</fullName>
    </submittedName>
</protein>
<sequence length="102" mass="11616">MTSLHCSCLIPCGCTANIIAEQLHCSPLYHQMERKRWNRASEIYEGIHGQRPKLGLRQKSRSECHSPSERRMNRELMNGMDDTLSILANSSPSVDRLDMLSS</sequence>